<dbReference type="RefSeq" id="WP_039219567.1">
    <property type="nucleotide sequence ID" value="NZ_JWLW01000014.1"/>
</dbReference>
<evidence type="ECO:0000313" key="2">
    <source>
        <dbReference type="EMBL" id="KHT53345.1"/>
    </source>
</evidence>
<sequence length="211" mass="23831">MRDSSLIEQALRFTILLLTCIFLVSGISYILAELASTKPLFIATGLSLFATSITIFIAWKMMSLNYARDNCHVFIDDGYTEDGYNAFRFKNAGPNIAIIKSVTLSLGDITAPHDDAKLIDDLLKAFTFDSSVYDCIYNNIDMPRPLSVDEEITFFEFKPSNTDKVPSGRVERIRTLLSNMHVKVSYENIHGNVKEKNICLLPNYMFNSTEL</sequence>
<keyword evidence="3" id="KW-1185">Reference proteome</keyword>
<organism evidence="2 3">
    <name type="scientific">Alteromonas marina</name>
    <dbReference type="NCBI Taxonomy" id="203795"/>
    <lineage>
        <taxon>Bacteria</taxon>
        <taxon>Pseudomonadati</taxon>
        <taxon>Pseudomonadota</taxon>
        <taxon>Gammaproteobacteria</taxon>
        <taxon>Alteromonadales</taxon>
        <taxon>Alteromonadaceae</taxon>
        <taxon>Alteromonas/Salinimonas group</taxon>
        <taxon>Alteromonas</taxon>
    </lineage>
</organism>
<gene>
    <name evidence="2" type="ORF">RJ41_09005</name>
</gene>
<name>A0A0B3XVL0_9ALTE</name>
<dbReference type="AlphaFoldDB" id="A0A0B3XVL0"/>
<keyword evidence="1" id="KW-0812">Transmembrane</keyword>
<proteinExistence type="predicted"/>
<evidence type="ECO:0000256" key="1">
    <source>
        <dbReference type="SAM" id="Phobius"/>
    </source>
</evidence>
<evidence type="ECO:0000313" key="3">
    <source>
        <dbReference type="Proteomes" id="UP000031197"/>
    </source>
</evidence>
<feature type="transmembrane region" description="Helical" evidence="1">
    <location>
        <begin position="12"/>
        <end position="32"/>
    </location>
</feature>
<feature type="transmembrane region" description="Helical" evidence="1">
    <location>
        <begin position="38"/>
        <end position="59"/>
    </location>
</feature>
<dbReference type="EMBL" id="JWLW01000014">
    <property type="protein sequence ID" value="KHT53345.1"/>
    <property type="molecule type" value="Genomic_DNA"/>
</dbReference>
<keyword evidence="1" id="KW-0472">Membrane</keyword>
<comment type="caution">
    <text evidence="2">The sequence shown here is derived from an EMBL/GenBank/DDBJ whole genome shotgun (WGS) entry which is preliminary data.</text>
</comment>
<accession>A0A0B3XVL0</accession>
<protein>
    <submittedName>
        <fullName evidence="2">Uncharacterized protein</fullName>
    </submittedName>
</protein>
<reference evidence="2 3" key="1">
    <citation type="submission" date="2014-12" db="EMBL/GenBank/DDBJ databases">
        <title>Genome sequencing of Alteromonas marina AD001.</title>
        <authorList>
            <person name="Adrian T.G.S."/>
            <person name="Chan K.G."/>
        </authorList>
    </citation>
    <scope>NUCLEOTIDE SEQUENCE [LARGE SCALE GENOMIC DNA]</scope>
    <source>
        <strain evidence="2 3">AD001</strain>
    </source>
</reference>
<dbReference type="Proteomes" id="UP000031197">
    <property type="component" value="Unassembled WGS sequence"/>
</dbReference>
<keyword evidence="1" id="KW-1133">Transmembrane helix</keyword>